<accession>A0A1G6RJF2</accession>
<feature type="transmembrane region" description="Helical" evidence="1">
    <location>
        <begin position="104"/>
        <end position="126"/>
    </location>
</feature>
<evidence type="ECO:0000313" key="2">
    <source>
        <dbReference type="EMBL" id="SDD04115.1"/>
    </source>
</evidence>
<keyword evidence="1" id="KW-0472">Membrane</keyword>
<feature type="transmembrane region" description="Helical" evidence="1">
    <location>
        <begin position="227"/>
        <end position="245"/>
    </location>
</feature>
<gene>
    <name evidence="2" type="ORF">SAMN05444580_102474</name>
</gene>
<reference evidence="2 3" key="1">
    <citation type="submission" date="2016-10" db="EMBL/GenBank/DDBJ databases">
        <authorList>
            <person name="de Groot N.N."/>
        </authorList>
    </citation>
    <scope>NUCLEOTIDE SEQUENCE [LARGE SCALE GENOMIC DNA]</scope>
    <source>
        <strain evidence="2 3">JCM 11308</strain>
    </source>
</reference>
<proteinExistence type="predicted"/>
<dbReference type="Proteomes" id="UP000199417">
    <property type="component" value="Unassembled WGS sequence"/>
</dbReference>
<dbReference type="STRING" id="168276.SAMN05444580_102474"/>
<organism evidence="2 3">
    <name type="scientific">Rhodococcus tukisamuensis</name>
    <dbReference type="NCBI Taxonomy" id="168276"/>
    <lineage>
        <taxon>Bacteria</taxon>
        <taxon>Bacillati</taxon>
        <taxon>Actinomycetota</taxon>
        <taxon>Actinomycetes</taxon>
        <taxon>Mycobacteriales</taxon>
        <taxon>Nocardiaceae</taxon>
        <taxon>Rhodococcus</taxon>
    </lineage>
</organism>
<feature type="transmembrane region" description="Helical" evidence="1">
    <location>
        <begin position="154"/>
        <end position="178"/>
    </location>
</feature>
<feature type="transmembrane region" description="Helical" evidence="1">
    <location>
        <begin position="185"/>
        <end position="207"/>
    </location>
</feature>
<keyword evidence="1" id="KW-0812">Transmembrane</keyword>
<keyword evidence="3" id="KW-1185">Reference proteome</keyword>
<evidence type="ECO:0008006" key="4">
    <source>
        <dbReference type="Google" id="ProtNLM"/>
    </source>
</evidence>
<protein>
    <recommendedName>
        <fullName evidence="4">ABC-2 type transport system permease protein</fullName>
    </recommendedName>
</protein>
<dbReference type="EMBL" id="FNAB01000002">
    <property type="protein sequence ID" value="SDD04115.1"/>
    <property type="molecule type" value="Genomic_DNA"/>
</dbReference>
<evidence type="ECO:0000313" key="3">
    <source>
        <dbReference type="Proteomes" id="UP000199417"/>
    </source>
</evidence>
<keyword evidence="1" id="KW-1133">Transmembrane helix</keyword>
<sequence length="250" mass="26719">MITDSPTATATAPVHDDATTGSRIGATLRLHTVAWPLLIAWPVGILAGSFLISYVIFSLVQSDQDDNFTGSVFAVYGFVLAFYLQAMTQTFPFALGLSVTRREFFTATALMALAQSVVFALALYLLSVVEAATDGWGVRMRMFGLARYFTDSPVLQFLALFANLLLVAAIALAAGAVYQRWKVTGVLTAGVTVLGGLSLAAVLVTWARAWPSIGAWFQEVNRAVPMVVLPLALAVLAIGVAWCALRRATP</sequence>
<evidence type="ECO:0000256" key="1">
    <source>
        <dbReference type="SAM" id="Phobius"/>
    </source>
</evidence>
<feature type="transmembrane region" description="Helical" evidence="1">
    <location>
        <begin position="33"/>
        <end position="56"/>
    </location>
</feature>
<name>A0A1G6RJF2_9NOCA</name>
<dbReference type="AlphaFoldDB" id="A0A1G6RJF2"/>